<dbReference type="EMBL" id="FOBV01000003">
    <property type="protein sequence ID" value="SEM45775.1"/>
    <property type="molecule type" value="Genomic_DNA"/>
</dbReference>
<feature type="transmembrane region" description="Helical" evidence="6">
    <location>
        <begin position="274"/>
        <end position="294"/>
    </location>
</feature>
<feature type="transmembrane region" description="Helical" evidence="6">
    <location>
        <begin position="82"/>
        <end position="98"/>
    </location>
</feature>
<feature type="transmembrane region" description="Helical" evidence="6">
    <location>
        <begin position="339"/>
        <end position="359"/>
    </location>
</feature>
<dbReference type="SUPFAM" id="SSF103473">
    <property type="entry name" value="MFS general substrate transporter"/>
    <property type="match status" value="1"/>
</dbReference>
<dbReference type="RefSeq" id="WP_089999555.1">
    <property type="nucleotide sequence ID" value="NZ_FOBV01000003.1"/>
</dbReference>
<feature type="transmembrane region" description="Helical" evidence="6">
    <location>
        <begin position="236"/>
        <end position="254"/>
    </location>
</feature>
<feature type="transmembrane region" description="Helical" evidence="6">
    <location>
        <begin position="314"/>
        <end position="332"/>
    </location>
</feature>
<comment type="subcellular location">
    <subcellularLocation>
        <location evidence="1">Membrane</location>
        <topology evidence="1">Multi-pass membrane protein</topology>
    </subcellularLocation>
</comment>
<feature type="transmembrane region" description="Helical" evidence="6">
    <location>
        <begin position="202"/>
        <end position="224"/>
    </location>
</feature>
<keyword evidence="5 6" id="KW-0472">Membrane</keyword>
<feature type="transmembrane region" description="Helical" evidence="6">
    <location>
        <begin position="15"/>
        <end position="39"/>
    </location>
</feature>
<dbReference type="InterPro" id="IPR036259">
    <property type="entry name" value="MFS_trans_sf"/>
</dbReference>
<feature type="transmembrane region" description="Helical" evidence="6">
    <location>
        <begin position="104"/>
        <end position="129"/>
    </location>
</feature>
<dbReference type="PANTHER" id="PTHR42718">
    <property type="entry name" value="MAJOR FACILITATOR SUPERFAMILY MULTIDRUG TRANSPORTER MFSC"/>
    <property type="match status" value="1"/>
</dbReference>
<feature type="transmembrane region" description="Helical" evidence="6">
    <location>
        <begin position="173"/>
        <end position="190"/>
    </location>
</feature>
<feature type="transmembrane region" description="Helical" evidence="6">
    <location>
        <begin position="402"/>
        <end position="425"/>
    </location>
</feature>
<evidence type="ECO:0000256" key="2">
    <source>
        <dbReference type="ARBA" id="ARBA00022448"/>
    </source>
</evidence>
<evidence type="ECO:0000313" key="7">
    <source>
        <dbReference type="EMBL" id="SEM45775.1"/>
    </source>
</evidence>
<dbReference type="PANTHER" id="PTHR42718:SF9">
    <property type="entry name" value="MAJOR FACILITATOR SUPERFAMILY MULTIDRUG TRANSPORTER MFSC"/>
    <property type="match status" value="1"/>
</dbReference>
<proteinExistence type="predicted"/>
<evidence type="ECO:0000256" key="3">
    <source>
        <dbReference type="ARBA" id="ARBA00022692"/>
    </source>
</evidence>
<sequence>MYNKAPFASWVPKPLMLLLILIIMFPMMTVSGVYISVITDISGAMATYTEYISFANNAGTIGMGCSIMILMRVKMRFRTKEIIATSAIILAILSYMCGTTDSPIVLIGCSFLIGFIKMFPMIEMMLPVMFIIAPTGDRGKFYAIFYPLSIGFGQLSAYYFSAMVFNGSWQTPYLFMSAIMLVIAVISLIFQHNQRFGFKMPLYQIDWLSLVLAATSFMSINYFLVFMKQQNWFHSPNIITSLIIGLGLFIILIYRQNSLKRKMIDFTAFKKKNVIHATILLFVLGLYLASTSVYTQYTMGVLGYNNLINAHTNLWMIPGIVIAGILAFFGFKNKWYIKYYIALGFVCFALHTLSLYLIIQPHMDISYLEYSMVLKGLGMGTLFIGLWYYATLNLQMNEMMGMMVVLIIVRSFLATALGGAIIGWASYQSQWQSLNDISIYLDSGEIPNGMAIYQNISLNALMASGKIVLGTLTWLIVPILIFIATHSYGNFNFRRVILFRKAIRGNSIKGYKF</sequence>
<keyword evidence="8" id="KW-1185">Reference proteome</keyword>
<feature type="transmembrane region" description="Helical" evidence="6">
    <location>
        <begin position="371"/>
        <end position="390"/>
    </location>
</feature>
<protein>
    <recommendedName>
        <fullName evidence="9">Major Facilitator Superfamily protein</fullName>
    </recommendedName>
</protein>
<evidence type="ECO:0000256" key="6">
    <source>
        <dbReference type="SAM" id="Phobius"/>
    </source>
</evidence>
<dbReference type="GO" id="GO:0016020">
    <property type="term" value="C:membrane"/>
    <property type="evidence" value="ECO:0007669"/>
    <property type="project" value="UniProtKB-SubCell"/>
</dbReference>
<organism evidence="7 8">
    <name type="scientific">Chryseobacterium taichungense</name>
    <dbReference type="NCBI Taxonomy" id="295069"/>
    <lineage>
        <taxon>Bacteria</taxon>
        <taxon>Pseudomonadati</taxon>
        <taxon>Bacteroidota</taxon>
        <taxon>Flavobacteriia</taxon>
        <taxon>Flavobacteriales</taxon>
        <taxon>Weeksellaceae</taxon>
        <taxon>Chryseobacterium group</taxon>
        <taxon>Chryseobacterium</taxon>
    </lineage>
</organism>
<keyword evidence="4 6" id="KW-1133">Transmembrane helix</keyword>
<dbReference type="OrthoDB" id="1404010at2"/>
<keyword evidence="2" id="KW-0813">Transport</keyword>
<dbReference type="STRING" id="295069.SAMN05421856_103345"/>
<evidence type="ECO:0008006" key="9">
    <source>
        <dbReference type="Google" id="ProtNLM"/>
    </source>
</evidence>
<evidence type="ECO:0000256" key="1">
    <source>
        <dbReference type="ARBA" id="ARBA00004141"/>
    </source>
</evidence>
<name>A0A1H7YIH1_9FLAO</name>
<dbReference type="AlphaFoldDB" id="A0A1H7YIH1"/>
<reference evidence="8" key="1">
    <citation type="submission" date="2016-10" db="EMBL/GenBank/DDBJ databases">
        <authorList>
            <person name="Varghese N."/>
            <person name="Submissions S."/>
        </authorList>
    </citation>
    <scope>NUCLEOTIDE SEQUENCE [LARGE SCALE GENOMIC DNA]</scope>
    <source>
        <strain evidence="8">DSM 17453</strain>
    </source>
</reference>
<gene>
    <name evidence="7" type="ORF">SAMN05421856_103345</name>
</gene>
<feature type="transmembrane region" description="Helical" evidence="6">
    <location>
        <begin position="467"/>
        <end position="491"/>
    </location>
</feature>
<dbReference type="Gene3D" id="1.20.1250.20">
    <property type="entry name" value="MFS general substrate transporter like domains"/>
    <property type="match status" value="1"/>
</dbReference>
<dbReference type="Proteomes" id="UP000199450">
    <property type="component" value="Unassembled WGS sequence"/>
</dbReference>
<evidence type="ECO:0000256" key="5">
    <source>
        <dbReference type="ARBA" id="ARBA00023136"/>
    </source>
</evidence>
<evidence type="ECO:0000256" key="4">
    <source>
        <dbReference type="ARBA" id="ARBA00022989"/>
    </source>
</evidence>
<accession>A0A1H7YIH1</accession>
<evidence type="ECO:0000313" key="8">
    <source>
        <dbReference type="Proteomes" id="UP000199450"/>
    </source>
</evidence>
<feature type="transmembrane region" description="Helical" evidence="6">
    <location>
        <begin position="141"/>
        <end position="161"/>
    </location>
</feature>
<keyword evidence="3 6" id="KW-0812">Transmembrane</keyword>